<comment type="caution">
    <text evidence="2">The sequence shown here is derived from an EMBL/GenBank/DDBJ whole genome shotgun (WGS) entry which is preliminary data.</text>
</comment>
<reference evidence="2 3" key="1">
    <citation type="journal article" date="2016" name="Sci. Rep.">
        <title>Metabolic traits of an uncultured archaeal lineage -MSBL1- from brine pools of the Red Sea.</title>
        <authorList>
            <person name="Mwirichia R."/>
            <person name="Alam I."/>
            <person name="Rashid M."/>
            <person name="Vinu M."/>
            <person name="Ba-Alawi W."/>
            <person name="Anthony Kamau A."/>
            <person name="Kamanda Ngugi D."/>
            <person name="Goker M."/>
            <person name="Klenk H.P."/>
            <person name="Bajic V."/>
            <person name="Stingl U."/>
        </authorList>
    </citation>
    <scope>NUCLEOTIDE SEQUENCE [LARGE SCALE GENOMIC DNA]</scope>
    <source>
        <strain evidence="2">SCGC-AAA259I09</strain>
    </source>
</reference>
<accession>A0A133URT4</accession>
<protein>
    <recommendedName>
        <fullName evidence="1">DUF5615 domain-containing protein</fullName>
    </recommendedName>
</protein>
<evidence type="ECO:0000259" key="1">
    <source>
        <dbReference type="Pfam" id="PF18480"/>
    </source>
</evidence>
<dbReference type="AlphaFoldDB" id="A0A133URT4"/>
<dbReference type="Proteomes" id="UP000070463">
    <property type="component" value="Unassembled WGS sequence"/>
</dbReference>
<keyword evidence="3" id="KW-1185">Reference proteome</keyword>
<name>A0A133URT4_9EURY</name>
<evidence type="ECO:0000313" key="3">
    <source>
        <dbReference type="Proteomes" id="UP000070463"/>
    </source>
</evidence>
<feature type="domain" description="DUF5615" evidence="1">
    <location>
        <begin position="5"/>
        <end position="62"/>
    </location>
</feature>
<dbReference type="Pfam" id="PF18480">
    <property type="entry name" value="DUF5615"/>
    <property type="match status" value="1"/>
</dbReference>
<dbReference type="EMBL" id="LHXR01000057">
    <property type="protein sequence ID" value="KXA96847.1"/>
    <property type="molecule type" value="Genomic_DNA"/>
</dbReference>
<evidence type="ECO:0000313" key="2">
    <source>
        <dbReference type="EMBL" id="KXA96847.1"/>
    </source>
</evidence>
<dbReference type="InterPro" id="IPR041049">
    <property type="entry name" value="DUF5615"/>
</dbReference>
<proteinExistence type="predicted"/>
<sequence>MMSGRILVDINVPREVCERLEEVGYDVIYLTEVLPGDIEDEEILKWMEDNQTPILTRDKDFPENGGDLKITISSESCVKLTRRALRKLLDKQIFPNPLRGSWNAKKGKV</sequence>
<organism evidence="2 3">
    <name type="scientific">candidate division MSBL1 archaeon SCGC-AAA259I09</name>
    <dbReference type="NCBI Taxonomy" id="1698267"/>
    <lineage>
        <taxon>Archaea</taxon>
        <taxon>Methanobacteriati</taxon>
        <taxon>Methanobacteriota</taxon>
        <taxon>candidate division MSBL1</taxon>
    </lineage>
</organism>
<gene>
    <name evidence="2" type="ORF">AKJ37_04275</name>
</gene>